<keyword evidence="3" id="KW-1185">Reference proteome</keyword>
<feature type="compositionally biased region" description="Basic residues" evidence="1">
    <location>
        <begin position="37"/>
        <end position="52"/>
    </location>
</feature>
<dbReference type="Proteomes" id="UP000268014">
    <property type="component" value="Unassembled WGS sequence"/>
</dbReference>
<name>A0A3P8B2W6_HAEPC</name>
<accession>A0A3P8B2W6</accession>
<reference evidence="2 3" key="1">
    <citation type="submission" date="2018-11" db="EMBL/GenBank/DDBJ databases">
        <authorList>
            <consortium name="Pathogen Informatics"/>
        </authorList>
    </citation>
    <scope>NUCLEOTIDE SEQUENCE [LARGE SCALE GENOMIC DNA]</scope>
    <source>
        <strain evidence="2 3">MHpl1</strain>
    </source>
</reference>
<organism evidence="2 3">
    <name type="scientific">Haemonchus placei</name>
    <name type="common">Barber's pole worm</name>
    <dbReference type="NCBI Taxonomy" id="6290"/>
    <lineage>
        <taxon>Eukaryota</taxon>
        <taxon>Metazoa</taxon>
        <taxon>Ecdysozoa</taxon>
        <taxon>Nematoda</taxon>
        <taxon>Chromadorea</taxon>
        <taxon>Rhabditida</taxon>
        <taxon>Rhabditina</taxon>
        <taxon>Rhabditomorpha</taxon>
        <taxon>Strongyloidea</taxon>
        <taxon>Trichostrongylidae</taxon>
        <taxon>Haemonchus</taxon>
    </lineage>
</organism>
<proteinExistence type="predicted"/>
<evidence type="ECO:0000256" key="1">
    <source>
        <dbReference type="SAM" id="MobiDB-lite"/>
    </source>
</evidence>
<evidence type="ECO:0000313" key="3">
    <source>
        <dbReference type="Proteomes" id="UP000268014"/>
    </source>
</evidence>
<dbReference type="AlphaFoldDB" id="A0A3P8B2W6"/>
<evidence type="ECO:0000313" key="2">
    <source>
        <dbReference type="EMBL" id="VDO67045.1"/>
    </source>
</evidence>
<feature type="region of interest" description="Disordered" evidence="1">
    <location>
        <begin position="1"/>
        <end position="68"/>
    </location>
</feature>
<feature type="compositionally biased region" description="Basic and acidic residues" evidence="1">
    <location>
        <begin position="8"/>
        <end position="17"/>
    </location>
</feature>
<gene>
    <name evidence="2" type="ORF">HPLM_LOCUS17810</name>
</gene>
<protein>
    <submittedName>
        <fullName evidence="2">Uncharacterized protein</fullName>
    </submittedName>
</protein>
<feature type="compositionally biased region" description="Polar residues" evidence="1">
    <location>
        <begin position="20"/>
        <end position="29"/>
    </location>
</feature>
<dbReference type="EMBL" id="UZAF01020159">
    <property type="protein sequence ID" value="VDO67045.1"/>
    <property type="molecule type" value="Genomic_DNA"/>
</dbReference>
<sequence length="68" mass="8235">MQSKRSKKGGDPLHRVESICFSQSTRQFDQNQQQRKEKLKKKRKHQRKRALLRRGPSNYNRYGFVCRT</sequence>